<evidence type="ECO:0000256" key="2">
    <source>
        <dbReference type="SAM" id="Phobius"/>
    </source>
</evidence>
<dbReference type="OrthoDB" id="10588692at2759"/>
<name>A0A9W3BQ76_BIOGL</name>
<feature type="chain" id="PRO_5040990784" evidence="3">
    <location>
        <begin position="26"/>
        <end position="413"/>
    </location>
</feature>
<dbReference type="Proteomes" id="UP001165740">
    <property type="component" value="Chromosome 11"/>
</dbReference>
<proteinExistence type="predicted"/>
<dbReference type="AlphaFoldDB" id="A0A9W3BQ76"/>
<reference evidence="5" key="1">
    <citation type="submission" date="2025-08" db="UniProtKB">
        <authorList>
            <consortium name="RefSeq"/>
        </authorList>
    </citation>
    <scope>IDENTIFICATION</scope>
</reference>
<keyword evidence="4" id="KW-1185">Reference proteome</keyword>
<gene>
    <name evidence="5" type="primary">LOC129929003</name>
</gene>
<keyword evidence="2" id="KW-0472">Membrane</keyword>
<feature type="compositionally biased region" description="Polar residues" evidence="1">
    <location>
        <begin position="363"/>
        <end position="375"/>
    </location>
</feature>
<keyword evidence="3" id="KW-0732">Signal</keyword>
<evidence type="ECO:0000313" key="5">
    <source>
        <dbReference type="RefSeq" id="XP_055901671.1"/>
    </source>
</evidence>
<accession>A0A9W3BQ76</accession>
<protein>
    <submittedName>
        <fullName evidence="5">Uncharacterized protein LOC129929003</fullName>
    </submittedName>
</protein>
<dbReference type="RefSeq" id="XP_055901671.1">
    <property type="nucleotide sequence ID" value="XM_056045696.1"/>
</dbReference>
<feature type="transmembrane region" description="Helical" evidence="2">
    <location>
        <begin position="220"/>
        <end position="244"/>
    </location>
</feature>
<evidence type="ECO:0000256" key="3">
    <source>
        <dbReference type="SAM" id="SignalP"/>
    </source>
</evidence>
<feature type="signal peptide" evidence="3">
    <location>
        <begin position="1"/>
        <end position="25"/>
    </location>
</feature>
<evidence type="ECO:0000313" key="4">
    <source>
        <dbReference type="Proteomes" id="UP001165740"/>
    </source>
</evidence>
<feature type="region of interest" description="Disordered" evidence="1">
    <location>
        <begin position="342"/>
        <end position="375"/>
    </location>
</feature>
<organism evidence="4 5">
    <name type="scientific">Biomphalaria glabrata</name>
    <name type="common">Bloodfluke planorb</name>
    <name type="synonym">Freshwater snail</name>
    <dbReference type="NCBI Taxonomy" id="6526"/>
    <lineage>
        <taxon>Eukaryota</taxon>
        <taxon>Metazoa</taxon>
        <taxon>Spiralia</taxon>
        <taxon>Lophotrochozoa</taxon>
        <taxon>Mollusca</taxon>
        <taxon>Gastropoda</taxon>
        <taxon>Heterobranchia</taxon>
        <taxon>Euthyneura</taxon>
        <taxon>Panpulmonata</taxon>
        <taxon>Hygrophila</taxon>
        <taxon>Lymnaeoidea</taxon>
        <taxon>Planorbidae</taxon>
        <taxon>Biomphalaria</taxon>
    </lineage>
</organism>
<dbReference type="GeneID" id="129929003"/>
<sequence>MFNQTLLRHVVLLLLGCLLFKYHSAEDCRYQFLLPGSCYIDSGSSSDVILPCTIETCSNAAYTCDYTGTGQDFSYLVFYCNTNNSTRLNCTFRRASWTLYNNLTALFNVCLINEGGTCNILTRNVSNCVLNSYSVTHASTLTALKIATSTLSLPSPLNASTTNPTPTEWTEAEATLVETTITPLNTTELNSTNITLSTSLFNTTNSTIVKNGNSSDKRQLITISVAVPLGSCIIASLIVGVFIWRCKVRKTRSQGTKVTKVVSARNNRTGLNNVLLDKTLVKEVQNENHVYNHPDSRDSNYINSAMSQYTICTESVDKRDVPVDTYGNNLIERIVSPEITTNKTVLSKGDRDDEKDENELNRNDLNSQYDSQQPTQNGYCEITLLDQSLQDVTGYSRLSVSQDKHHTYEKFKK</sequence>
<feature type="compositionally biased region" description="Basic and acidic residues" evidence="1">
    <location>
        <begin position="348"/>
        <end position="362"/>
    </location>
</feature>
<keyword evidence="2" id="KW-1133">Transmembrane helix</keyword>
<evidence type="ECO:0000256" key="1">
    <source>
        <dbReference type="SAM" id="MobiDB-lite"/>
    </source>
</evidence>
<keyword evidence="2" id="KW-0812">Transmembrane</keyword>